<dbReference type="Proteomes" id="UP000199622">
    <property type="component" value="Unassembled WGS sequence"/>
</dbReference>
<name>A0A1H4SY09_9PSEU</name>
<dbReference type="InterPro" id="IPR036388">
    <property type="entry name" value="WH-like_DNA-bd_sf"/>
</dbReference>
<dbReference type="InterPro" id="IPR059106">
    <property type="entry name" value="WHD_MalT"/>
</dbReference>
<dbReference type="OrthoDB" id="134985at2"/>
<evidence type="ECO:0000313" key="2">
    <source>
        <dbReference type="EMBL" id="SEC48978.1"/>
    </source>
</evidence>
<sequence>MPDRTTLEFRPVPGAKVAVPRLPGSFVPRPRLAAVLDRATTRPVTVVRAPAGAGKTTALAGWAGDGHDVAWVSLDENDNDESRLWAAILRALRRCPAVPGDRGLDRLGPPPAGRRRAFLADLDDVLAGPARPVRLVLDDLQEISHAEPLAALAALARHLPAALRLVLVSRVEPRLRLARLHVEDVLSRVEAAELRFTARETANLLRATGSVVSDDRVRELTERTGGWAAALGWAAVSVRDADDADALVASVTGDERAVARFFADEVLARLPTATSDLLLCLGVCDAVSATLAVRLSGRADAGERLDELERAMGLVTRTPADTYRLPPLLRGFLRAELARQDPGRVLRLHGIAARWYAGEGRFGEALRHAVAGRDRQRVLLLAREHAVRQVLAGDGEPVRIALTYLGAAAVAASPPLRLASALENVQRGLPAEAAADLGAADHDHELWPLAARHLALVTGKTPPDNGLPVTRPSGCDAWVTLDRAWRSLRRGARRHAVTQGQEALRLAQGDRLDHLVLHSRLALAVATAVAGDHPAMRRACTGALAVARRHGWRRSPGVAECHLMLAYDDLMRAEPVAAARELAQAAAAEVPGGAPLPAALRGFFEGMVRFDDGDRTAGSQAMRAARHRLAGLALPPELVAVCGVAEYHAAIALAEGVHAAEVLAWMHERLPAGGELALLRVRAHLAADEPAAAEAVLRDTAAAPTLLPATPVDRCLAETALALRSHRRTKALHALDRALALARPNGLVRPFALAEPQVGHLLIDHSGGFGALDRFAQAVRGRLVPHASATSLTDREQVVLERLPSQRSLDEIASDLTVSVNTVKTHVRAIYGKLGVNNRRSAVVVARQHGLT</sequence>
<dbReference type="Pfam" id="PF00196">
    <property type="entry name" value="GerE"/>
    <property type="match status" value="1"/>
</dbReference>
<dbReference type="STRING" id="208445.SAMN04489727_3941"/>
<dbReference type="CDD" id="cd06170">
    <property type="entry name" value="LuxR_C_like"/>
    <property type="match status" value="1"/>
</dbReference>
<gene>
    <name evidence="2" type="ORF">SAMN04489727_3941</name>
</gene>
<dbReference type="InterPro" id="IPR016032">
    <property type="entry name" value="Sig_transdc_resp-reg_C-effctor"/>
</dbReference>
<evidence type="ECO:0000259" key="1">
    <source>
        <dbReference type="PROSITE" id="PS50043"/>
    </source>
</evidence>
<dbReference type="PROSITE" id="PS50043">
    <property type="entry name" value="HTH_LUXR_2"/>
    <property type="match status" value="1"/>
</dbReference>
<evidence type="ECO:0000313" key="3">
    <source>
        <dbReference type="Proteomes" id="UP000199622"/>
    </source>
</evidence>
<dbReference type="RefSeq" id="WP_091309405.1">
    <property type="nucleotide sequence ID" value="NZ_FNSO01000004.1"/>
</dbReference>
<feature type="domain" description="HTH luxR-type" evidence="1">
    <location>
        <begin position="785"/>
        <end position="850"/>
    </location>
</feature>
<protein>
    <submittedName>
        <fullName evidence="2">LuxR family transcriptional regulator, maltose regulon positive regulatory protein</fullName>
    </submittedName>
</protein>
<dbReference type="SMART" id="SM00421">
    <property type="entry name" value="HTH_LUXR"/>
    <property type="match status" value="1"/>
</dbReference>
<accession>A0A1H4SY09</accession>
<dbReference type="InterPro" id="IPR027417">
    <property type="entry name" value="P-loop_NTPase"/>
</dbReference>
<organism evidence="2 3">
    <name type="scientific">Amycolatopsis tolypomycina</name>
    <dbReference type="NCBI Taxonomy" id="208445"/>
    <lineage>
        <taxon>Bacteria</taxon>
        <taxon>Bacillati</taxon>
        <taxon>Actinomycetota</taxon>
        <taxon>Actinomycetes</taxon>
        <taxon>Pseudonocardiales</taxon>
        <taxon>Pseudonocardiaceae</taxon>
        <taxon>Amycolatopsis</taxon>
    </lineage>
</organism>
<keyword evidence="3" id="KW-1185">Reference proteome</keyword>
<dbReference type="SUPFAM" id="SSF46894">
    <property type="entry name" value="C-terminal effector domain of the bipartite response regulators"/>
    <property type="match status" value="1"/>
</dbReference>
<proteinExistence type="predicted"/>
<dbReference type="SUPFAM" id="SSF52540">
    <property type="entry name" value="P-loop containing nucleoside triphosphate hydrolases"/>
    <property type="match status" value="1"/>
</dbReference>
<dbReference type="GO" id="GO:0006355">
    <property type="term" value="P:regulation of DNA-templated transcription"/>
    <property type="evidence" value="ECO:0007669"/>
    <property type="project" value="InterPro"/>
</dbReference>
<dbReference type="Pfam" id="PF25873">
    <property type="entry name" value="WHD_MalT"/>
    <property type="match status" value="1"/>
</dbReference>
<reference evidence="3" key="1">
    <citation type="submission" date="2016-10" db="EMBL/GenBank/DDBJ databases">
        <authorList>
            <person name="Varghese N."/>
            <person name="Submissions S."/>
        </authorList>
    </citation>
    <scope>NUCLEOTIDE SEQUENCE [LARGE SCALE GENOMIC DNA]</scope>
    <source>
        <strain evidence="3">DSM 44544</strain>
    </source>
</reference>
<dbReference type="Gene3D" id="1.10.10.10">
    <property type="entry name" value="Winged helix-like DNA-binding domain superfamily/Winged helix DNA-binding domain"/>
    <property type="match status" value="1"/>
</dbReference>
<dbReference type="Gene3D" id="1.25.40.10">
    <property type="entry name" value="Tetratricopeptide repeat domain"/>
    <property type="match status" value="1"/>
</dbReference>
<dbReference type="EMBL" id="FNSO01000004">
    <property type="protein sequence ID" value="SEC48978.1"/>
    <property type="molecule type" value="Genomic_DNA"/>
</dbReference>
<dbReference type="AlphaFoldDB" id="A0A1H4SY09"/>
<dbReference type="InterPro" id="IPR000792">
    <property type="entry name" value="Tscrpt_reg_LuxR_C"/>
</dbReference>
<dbReference type="GO" id="GO:0003677">
    <property type="term" value="F:DNA binding"/>
    <property type="evidence" value="ECO:0007669"/>
    <property type="project" value="InterPro"/>
</dbReference>
<dbReference type="InterPro" id="IPR011990">
    <property type="entry name" value="TPR-like_helical_dom_sf"/>
</dbReference>
<dbReference type="Gene3D" id="3.40.50.300">
    <property type="entry name" value="P-loop containing nucleotide triphosphate hydrolases"/>
    <property type="match status" value="1"/>
</dbReference>